<dbReference type="CDD" id="cd06263">
    <property type="entry name" value="MAM"/>
    <property type="match status" value="3"/>
</dbReference>
<evidence type="ECO:0000313" key="4">
    <source>
        <dbReference type="Ensembl" id="ENSSPAP00000018683.1"/>
    </source>
</evidence>
<dbReference type="SUPFAM" id="SSF49899">
    <property type="entry name" value="Concanavalin A-like lectins/glucanases"/>
    <property type="match status" value="3"/>
</dbReference>
<feature type="domain" description="MAM" evidence="3">
    <location>
        <begin position="1"/>
        <end position="77"/>
    </location>
</feature>
<keyword evidence="2" id="KW-0472">Membrane</keyword>
<dbReference type="InterPro" id="IPR000998">
    <property type="entry name" value="MAM_dom"/>
</dbReference>
<dbReference type="PANTHER" id="PTHR23282:SF101">
    <property type="entry name" value="MAM DOMAIN-CONTAINING PROTEIN"/>
    <property type="match status" value="1"/>
</dbReference>
<dbReference type="PROSITE" id="PS50060">
    <property type="entry name" value="MAM_2"/>
    <property type="match status" value="3"/>
</dbReference>
<reference evidence="4" key="1">
    <citation type="submission" date="2023-09" db="UniProtKB">
        <authorList>
            <consortium name="Ensembl"/>
        </authorList>
    </citation>
    <scope>IDENTIFICATION</scope>
</reference>
<feature type="transmembrane region" description="Helical" evidence="2">
    <location>
        <begin position="423"/>
        <end position="447"/>
    </location>
</feature>
<organism evidence="4">
    <name type="scientific">Stegastes partitus</name>
    <name type="common">bicolor damselfish</name>
    <dbReference type="NCBI Taxonomy" id="144197"/>
    <lineage>
        <taxon>Eukaryota</taxon>
        <taxon>Metazoa</taxon>
        <taxon>Chordata</taxon>
        <taxon>Craniata</taxon>
        <taxon>Vertebrata</taxon>
        <taxon>Euteleostomi</taxon>
        <taxon>Actinopterygii</taxon>
        <taxon>Neopterygii</taxon>
        <taxon>Teleostei</taxon>
        <taxon>Neoteleostei</taxon>
        <taxon>Acanthomorphata</taxon>
        <taxon>Ovalentaria</taxon>
        <taxon>Pomacentridae</taxon>
        <taxon>Stegastes</taxon>
    </lineage>
</organism>
<dbReference type="GO" id="GO:0016020">
    <property type="term" value="C:membrane"/>
    <property type="evidence" value="ECO:0007669"/>
    <property type="project" value="InterPro"/>
</dbReference>
<feature type="domain" description="MAM" evidence="3">
    <location>
        <begin position="79"/>
        <end position="241"/>
    </location>
</feature>
<dbReference type="InterPro" id="IPR013320">
    <property type="entry name" value="ConA-like_dom_sf"/>
</dbReference>
<accession>A0A3B5AB55</accession>
<feature type="region of interest" description="Disordered" evidence="1">
    <location>
        <begin position="92"/>
        <end position="120"/>
    </location>
</feature>
<dbReference type="Gene3D" id="2.60.120.200">
    <property type="match status" value="3"/>
</dbReference>
<name>A0A3B5AB55_9TELE</name>
<evidence type="ECO:0000259" key="3">
    <source>
        <dbReference type="PROSITE" id="PS50060"/>
    </source>
</evidence>
<keyword evidence="2" id="KW-1133">Transmembrane helix</keyword>
<dbReference type="AlphaFoldDB" id="A0A3B5AB55"/>
<dbReference type="InterPro" id="IPR051560">
    <property type="entry name" value="MAM_domain-containing"/>
</dbReference>
<proteinExistence type="predicted"/>
<dbReference type="SMART" id="SM00137">
    <property type="entry name" value="MAM"/>
    <property type="match status" value="2"/>
</dbReference>
<feature type="region of interest" description="Disordered" evidence="1">
    <location>
        <begin position="486"/>
        <end position="510"/>
    </location>
</feature>
<protein>
    <submittedName>
        <fullName evidence="4">Apical endosomal glycoprotein-like</fullName>
    </submittedName>
</protein>
<dbReference type="GeneTree" id="ENSGT00940000164732"/>
<dbReference type="Ensembl" id="ENSSPAT00000018964.1">
    <property type="protein sequence ID" value="ENSSPAP00000018683.1"/>
    <property type="gene ID" value="ENSSPAG00000014097.1"/>
</dbReference>
<feature type="compositionally biased region" description="Polar residues" evidence="1">
    <location>
        <begin position="106"/>
        <end position="120"/>
    </location>
</feature>
<dbReference type="PROSITE" id="PS00740">
    <property type="entry name" value="MAM_1"/>
    <property type="match status" value="1"/>
</dbReference>
<feature type="domain" description="MAM" evidence="3">
    <location>
        <begin position="243"/>
        <end position="411"/>
    </location>
</feature>
<evidence type="ECO:0000256" key="2">
    <source>
        <dbReference type="SAM" id="Phobius"/>
    </source>
</evidence>
<dbReference type="PANTHER" id="PTHR23282">
    <property type="entry name" value="APICAL ENDOSOMAL GLYCOPROTEIN PRECURSOR"/>
    <property type="match status" value="1"/>
</dbReference>
<evidence type="ECO:0000256" key="1">
    <source>
        <dbReference type="SAM" id="MobiDB-lite"/>
    </source>
</evidence>
<keyword evidence="2" id="KW-0812">Transmembrane</keyword>
<dbReference type="Pfam" id="PF00629">
    <property type="entry name" value="MAM"/>
    <property type="match status" value="3"/>
</dbReference>
<sequence>MFGATVGSLRMFLQTVDPLRKTMVWQKSGNQGDEWLLVHSHVTLQEVHQVILEATVGGEAGDIAIDDISLVNGPCPASDLCDFEEGSCNWQQQTTDDSDWLRHSGYTPNPNTGPDSDHTTNTPAGFYYYLPSSSADQAGQKAAMSSPLYPAGKGSCVQLWYHMYGEGMGTLNVYQQSEDGKEALIFSQTGDQGRLWRFAQASLLPRVQPFRIVVEGVKAGPTQEGDMAFDDVQLTDAQCPPFGFCDFESTMCSWSNLGGEVDQEDWLRGTGASPNPNTGPSVDHTTGSPHGHYVYVDSSVGEWGDTSYLISDVFQPSTRGHCVTFWYHMYGNHVGTLKLYINDRKMHAGGSEDGLLKWIETGNNGDEWQEASVYVKHEEAFWFVFVYQRGMNAAGDVALDDISIQPGSCYPEPTVEPSDDHDALTVGLGVGLTLLAGVVIFIILFMLNRKCSSKMNQQSLVNNDVIDQNAVFDLYDCKIDGTQHGTESDSSFANELYNPSPQVTEDSSTA</sequence>
<dbReference type="STRING" id="144197.ENSSPAP00000018683"/>